<feature type="domain" description="GGDEF" evidence="2">
    <location>
        <begin position="260"/>
        <end position="390"/>
    </location>
</feature>
<dbReference type="RefSeq" id="WP_313501559.1">
    <property type="nucleotide sequence ID" value="NZ_CP134879.1"/>
</dbReference>
<dbReference type="Proteomes" id="UP001304125">
    <property type="component" value="Chromosome"/>
</dbReference>
<organism evidence="3 4">
    <name type="scientific">Demequina capsici</name>
    <dbReference type="NCBI Taxonomy" id="3075620"/>
    <lineage>
        <taxon>Bacteria</taxon>
        <taxon>Bacillati</taxon>
        <taxon>Actinomycetota</taxon>
        <taxon>Actinomycetes</taxon>
        <taxon>Micrococcales</taxon>
        <taxon>Demequinaceae</taxon>
        <taxon>Demequina</taxon>
    </lineage>
</organism>
<feature type="transmembrane region" description="Helical" evidence="1">
    <location>
        <begin position="36"/>
        <end position="58"/>
    </location>
</feature>
<name>A0AA96FCB1_9MICO</name>
<dbReference type="GO" id="GO:1902201">
    <property type="term" value="P:negative regulation of bacterial-type flagellum-dependent cell motility"/>
    <property type="evidence" value="ECO:0007669"/>
    <property type="project" value="TreeGrafter"/>
</dbReference>
<dbReference type="EC" id="2.7.7.65" evidence="3"/>
<feature type="transmembrane region" description="Helical" evidence="1">
    <location>
        <begin position="91"/>
        <end position="107"/>
    </location>
</feature>
<keyword evidence="3" id="KW-0548">Nucleotidyltransferase</keyword>
<reference evidence="3 4" key="1">
    <citation type="submission" date="2023-09" db="EMBL/GenBank/DDBJ databases">
        <title>Demequina sp. a novel bacteria isolated from Capsicum annuum.</title>
        <authorList>
            <person name="Humaira Z."/>
            <person name="Lee J."/>
            <person name="Cho D."/>
        </authorList>
    </citation>
    <scope>NUCLEOTIDE SEQUENCE [LARGE SCALE GENOMIC DNA]</scope>
    <source>
        <strain evidence="3 4">OYTSA14</strain>
    </source>
</reference>
<dbReference type="InterPro" id="IPR050469">
    <property type="entry name" value="Diguanylate_Cyclase"/>
</dbReference>
<feature type="transmembrane region" description="Helical" evidence="1">
    <location>
        <begin position="113"/>
        <end position="134"/>
    </location>
</feature>
<dbReference type="GO" id="GO:0052621">
    <property type="term" value="F:diguanylate cyclase activity"/>
    <property type="evidence" value="ECO:0007669"/>
    <property type="project" value="UniProtKB-EC"/>
</dbReference>
<protein>
    <submittedName>
        <fullName evidence="3">GGDEF domain-containing protein</fullName>
        <ecNumber evidence="3">2.7.7.65</ecNumber>
    </submittedName>
</protein>
<dbReference type="InterPro" id="IPR000160">
    <property type="entry name" value="GGDEF_dom"/>
</dbReference>
<evidence type="ECO:0000313" key="3">
    <source>
        <dbReference type="EMBL" id="WNM25901.1"/>
    </source>
</evidence>
<keyword evidence="1" id="KW-1133">Transmembrane helix</keyword>
<dbReference type="SUPFAM" id="SSF55073">
    <property type="entry name" value="Nucleotide cyclase"/>
    <property type="match status" value="1"/>
</dbReference>
<sequence length="392" mass="42091">MLDLDTLRTAQAAVGVCAFALVYLGTYRPTRAPYAAWWSAAVVASGLGTAIYLVAGGFGRLSDALGNAVSVVGAALVWCAARSLHRGRITWWHLVPVPVVVLVWSLLDVRSDGVLSGTLALLLGMGLFLGLTAMDLVRVLKQRFLARSEDAFHSARAAVVSMVIASAATSGFYALRVVSYLVVGPSDPFYVTWTGPLATTLVILIMLVVVTYSVTELSHMEMSRQWREKATHDDLTGLLTRAAFHELAESALLEAATTHRALVMIAADFDHFKLLNDTYGHAEGDRALSAFGDACRGVLREQDLACRMGGEEFSILLVGAGVEDARAVCERLSQVFARGYADRPLHPPTVSWGVTVADPAKPLGSLMARADAALYRAKDAGRDRIELDPTST</sequence>
<dbReference type="InterPro" id="IPR029787">
    <property type="entry name" value="Nucleotide_cyclase"/>
</dbReference>
<evidence type="ECO:0000259" key="2">
    <source>
        <dbReference type="PROSITE" id="PS50887"/>
    </source>
</evidence>
<feature type="transmembrane region" description="Helical" evidence="1">
    <location>
        <begin position="64"/>
        <end position="84"/>
    </location>
</feature>
<evidence type="ECO:0000313" key="4">
    <source>
        <dbReference type="Proteomes" id="UP001304125"/>
    </source>
</evidence>
<dbReference type="FunFam" id="3.30.70.270:FF:000001">
    <property type="entry name" value="Diguanylate cyclase domain protein"/>
    <property type="match status" value="1"/>
</dbReference>
<dbReference type="PANTHER" id="PTHR45138:SF9">
    <property type="entry name" value="DIGUANYLATE CYCLASE DGCM-RELATED"/>
    <property type="match status" value="1"/>
</dbReference>
<keyword evidence="4" id="KW-1185">Reference proteome</keyword>
<dbReference type="Gene3D" id="3.30.70.270">
    <property type="match status" value="1"/>
</dbReference>
<dbReference type="PROSITE" id="PS50887">
    <property type="entry name" value="GGDEF"/>
    <property type="match status" value="1"/>
</dbReference>
<keyword evidence="1" id="KW-0472">Membrane</keyword>
<dbReference type="CDD" id="cd01949">
    <property type="entry name" value="GGDEF"/>
    <property type="match status" value="1"/>
</dbReference>
<dbReference type="AlphaFoldDB" id="A0AA96FCB1"/>
<feature type="transmembrane region" description="Helical" evidence="1">
    <location>
        <begin position="155"/>
        <end position="175"/>
    </location>
</feature>
<proteinExistence type="predicted"/>
<keyword evidence="1" id="KW-0812">Transmembrane</keyword>
<gene>
    <name evidence="3" type="ORF">RN606_07050</name>
</gene>
<dbReference type="EMBL" id="CP134879">
    <property type="protein sequence ID" value="WNM25901.1"/>
    <property type="molecule type" value="Genomic_DNA"/>
</dbReference>
<feature type="transmembrane region" description="Helical" evidence="1">
    <location>
        <begin position="6"/>
        <end position="24"/>
    </location>
</feature>
<dbReference type="GO" id="GO:0005886">
    <property type="term" value="C:plasma membrane"/>
    <property type="evidence" value="ECO:0007669"/>
    <property type="project" value="TreeGrafter"/>
</dbReference>
<accession>A0AA96FCB1</accession>
<dbReference type="NCBIfam" id="TIGR00254">
    <property type="entry name" value="GGDEF"/>
    <property type="match status" value="1"/>
</dbReference>
<dbReference type="SMART" id="SM00267">
    <property type="entry name" value="GGDEF"/>
    <property type="match status" value="1"/>
</dbReference>
<feature type="transmembrane region" description="Helical" evidence="1">
    <location>
        <begin position="195"/>
        <end position="215"/>
    </location>
</feature>
<dbReference type="PANTHER" id="PTHR45138">
    <property type="entry name" value="REGULATORY COMPONENTS OF SENSORY TRANSDUCTION SYSTEM"/>
    <property type="match status" value="1"/>
</dbReference>
<dbReference type="Pfam" id="PF00990">
    <property type="entry name" value="GGDEF"/>
    <property type="match status" value="1"/>
</dbReference>
<dbReference type="GO" id="GO:0043709">
    <property type="term" value="P:cell adhesion involved in single-species biofilm formation"/>
    <property type="evidence" value="ECO:0007669"/>
    <property type="project" value="TreeGrafter"/>
</dbReference>
<evidence type="ECO:0000256" key="1">
    <source>
        <dbReference type="SAM" id="Phobius"/>
    </source>
</evidence>
<dbReference type="InterPro" id="IPR043128">
    <property type="entry name" value="Rev_trsase/Diguanyl_cyclase"/>
</dbReference>
<keyword evidence="3" id="KW-0808">Transferase</keyword>